<proteinExistence type="inferred from homology"/>
<dbReference type="Gene3D" id="3.40.1620.10">
    <property type="entry name" value="YefM-like domain"/>
    <property type="match status" value="1"/>
</dbReference>
<dbReference type="EMBL" id="CAADEW010000005">
    <property type="protein sequence ID" value="VFJ43882.1"/>
    <property type="molecule type" value="Genomic_DNA"/>
</dbReference>
<evidence type="ECO:0000256" key="1">
    <source>
        <dbReference type="ARBA" id="ARBA00009981"/>
    </source>
</evidence>
<dbReference type="InterPro" id="IPR036165">
    <property type="entry name" value="YefM-like_sf"/>
</dbReference>
<organism evidence="4">
    <name type="scientific">Candidatus Kentrum sp. FW</name>
    <dbReference type="NCBI Taxonomy" id="2126338"/>
    <lineage>
        <taxon>Bacteria</taxon>
        <taxon>Pseudomonadati</taxon>
        <taxon>Pseudomonadota</taxon>
        <taxon>Gammaproteobacteria</taxon>
        <taxon>Candidatus Kentrum</taxon>
    </lineage>
</organism>
<sequence>MHAQVGAFDAKTKLSELLRNVQDGKNYTITIRGKPVADLIPSGDIARQDIHAAVQAMRDMPKVRGVRDLAEWVAEGRR</sequence>
<accession>A0A450THQ8</accession>
<name>A0A450THQ8_9GAMM</name>
<evidence type="ECO:0000313" key="3">
    <source>
        <dbReference type="EMBL" id="VFJ63372.1"/>
    </source>
</evidence>
<evidence type="ECO:0000313" key="4">
    <source>
        <dbReference type="EMBL" id="VFJ66694.1"/>
    </source>
</evidence>
<dbReference type="SUPFAM" id="SSF143120">
    <property type="entry name" value="YefM-like"/>
    <property type="match status" value="1"/>
</dbReference>
<evidence type="ECO:0000313" key="2">
    <source>
        <dbReference type="EMBL" id="VFJ43882.1"/>
    </source>
</evidence>
<protein>
    <submittedName>
        <fullName evidence="4">Prevent-host-death family protein</fullName>
    </submittedName>
</protein>
<gene>
    <name evidence="2" type="ORF">BECKFW1821A_GA0114235_100562</name>
    <name evidence="3" type="ORF">BECKFW1821B_GA0114236_108212</name>
    <name evidence="4" type="ORF">BECKFW1821C_GA0114237_101058</name>
</gene>
<dbReference type="AlphaFoldDB" id="A0A450THQ8"/>
<comment type="similarity">
    <text evidence="1">Belongs to the phD/YefM antitoxin family.</text>
</comment>
<dbReference type="NCBIfam" id="TIGR01552">
    <property type="entry name" value="phd_fam"/>
    <property type="match status" value="1"/>
</dbReference>
<reference evidence="4" key="1">
    <citation type="submission" date="2019-02" db="EMBL/GenBank/DDBJ databases">
        <authorList>
            <person name="Gruber-Vodicka R. H."/>
            <person name="Seah K. B. B."/>
        </authorList>
    </citation>
    <scope>NUCLEOTIDE SEQUENCE</scope>
    <source>
        <strain evidence="3">BECK_BZ106</strain>
        <strain evidence="4">BECK_BZ131</strain>
        <strain evidence="2">BECK_BZ15</strain>
    </source>
</reference>
<dbReference type="EMBL" id="CAADFD010000082">
    <property type="protein sequence ID" value="VFJ63372.1"/>
    <property type="molecule type" value="Genomic_DNA"/>
</dbReference>
<dbReference type="EMBL" id="CAADFE010000010">
    <property type="protein sequence ID" value="VFJ66694.1"/>
    <property type="molecule type" value="Genomic_DNA"/>
</dbReference>